<dbReference type="SUPFAM" id="SSF51430">
    <property type="entry name" value="NAD(P)-linked oxidoreductase"/>
    <property type="match status" value="1"/>
</dbReference>
<feature type="binding site" evidence="2">
    <location>
        <position position="103"/>
    </location>
    <ligand>
        <name>substrate</name>
    </ligand>
</feature>
<dbReference type="InterPro" id="IPR018170">
    <property type="entry name" value="Aldo/ket_reductase_CS"/>
</dbReference>
<evidence type="ECO:0000259" key="4">
    <source>
        <dbReference type="Pfam" id="PF00248"/>
    </source>
</evidence>
<reference evidence="5" key="1">
    <citation type="submission" date="2016-10" db="EMBL/GenBank/DDBJ databases">
        <authorList>
            <person name="Benchimol M."/>
            <person name="Almeida L.G."/>
            <person name="Vasconcelos A.T."/>
            <person name="Perreira-Neves A."/>
            <person name="Rosa I.A."/>
            <person name="Tasca T."/>
            <person name="Bogo M.R."/>
            <person name="de Souza W."/>
        </authorList>
    </citation>
    <scope>NUCLEOTIDE SEQUENCE [LARGE SCALE GENOMIC DNA]</scope>
    <source>
        <strain evidence="5">K</strain>
    </source>
</reference>
<feature type="site" description="Lowers pKa of active site Tyr" evidence="3">
    <location>
        <position position="70"/>
    </location>
</feature>
<dbReference type="VEuPathDB" id="TrichDB:TRFO_30256"/>
<dbReference type="InterPro" id="IPR020471">
    <property type="entry name" value="AKR"/>
</dbReference>
<dbReference type="GeneID" id="94841947"/>
<dbReference type="PROSITE" id="PS00063">
    <property type="entry name" value="ALDOKETO_REDUCTASE_3"/>
    <property type="match status" value="1"/>
</dbReference>
<dbReference type="InterPro" id="IPR036812">
    <property type="entry name" value="NAD(P)_OxRdtase_dom_sf"/>
</dbReference>
<organism evidence="5 6">
    <name type="scientific">Tritrichomonas foetus</name>
    <dbReference type="NCBI Taxonomy" id="1144522"/>
    <lineage>
        <taxon>Eukaryota</taxon>
        <taxon>Metamonada</taxon>
        <taxon>Parabasalia</taxon>
        <taxon>Tritrichomonadida</taxon>
        <taxon>Tritrichomonadidae</taxon>
        <taxon>Tritrichomonas</taxon>
    </lineage>
</organism>
<dbReference type="Pfam" id="PF00248">
    <property type="entry name" value="Aldo_ket_red"/>
    <property type="match status" value="1"/>
</dbReference>
<sequence length="307" mass="35278">MDIPQLGLGTWKSPNNDDVTNAVRYAIEEAGYTHIDCAAIYGNEKYVGIALKDVLSRGVIKRENLWVTSKLWCTKHHPDDVEAACRQTLADLQLDYIDLYLIHWPMAFKRGNELFPKDENGNMIQEIIPLVDTWKAMEKLVEKGLVRHIGGSNFTIELLEKLIKQEEVSIRPYANQVETHLFLQQEPMIEYCEKRGIHVIGYSTLGTSDSAKPDMPVLLKDPVLNEVAQETGKSPAQVELKFLHKLSAKNMLSTLAKSVTPERIKANNQLDFDLTDEQVARLRKRDRCFRYCDMFKMRNIEIFGDHW</sequence>
<dbReference type="OrthoDB" id="416253at2759"/>
<evidence type="ECO:0000256" key="3">
    <source>
        <dbReference type="PIRSR" id="PIRSR000097-3"/>
    </source>
</evidence>
<dbReference type="PIRSF" id="PIRSF000097">
    <property type="entry name" value="AKR"/>
    <property type="match status" value="1"/>
</dbReference>
<dbReference type="EMBL" id="MLAK01000862">
    <property type="protein sequence ID" value="OHT02534.1"/>
    <property type="molecule type" value="Genomic_DNA"/>
</dbReference>
<name>A0A1J4JYG5_9EUKA</name>
<dbReference type="Gene3D" id="3.20.20.100">
    <property type="entry name" value="NADP-dependent oxidoreductase domain"/>
    <property type="match status" value="1"/>
</dbReference>
<keyword evidence="6" id="KW-1185">Reference proteome</keyword>
<gene>
    <name evidence="5" type="ORF">TRFO_30256</name>
</gene>
<dbReference type="FunFam" id="3.20.20.100:FF:000049">
    <property type="entry name" value="Oxidoreductase, aldo/keto reductase family protein"/>
    <property type="match status" value="1"/>
</dbReference>
<dbReference type="AlphaFoldDB" id="A0A1J4JYG5"/>
<accession>A0A1J4JYG5</accession>
<dbReference type="PANTHER" id="PTHR11732">
    <property type="entry name" value="ALDO/KETO REDUCTASE"/>
    <property type="match status" value="1"/>
</dbReference>
<dbReference type="RefSeq" id="XP_068355670.1">
    <property type="nucleotide sequence ID" value="XM_068507243.1"/>
</dbReference>
<dbReference type="GO" id="GO:0016491">
    <property type="term" value="F:oxidoreductase activity"/>
    <property type="evidence" value="ECO:0007669"/>
    <property type="project" value="InterPro"/>
</dbReference>
<feature type="domain" description="NADP-dependent oxidoreductase" evidence="4">
    <location>
        <begin position="6"/>
        <end position="284"/>
    </location>
</feature>
<evidence type="ECO:0000256" key="2">
    <source>
        <dbReference type="PIRSR" id="PIRSR000097-2"/>
    </source>
</evidence>
<proteinExistence type="predicted"/>
<evidence type="ECO:0000313" key="6">
    <source>
        <dbReference type="Proteomes" id="UP000179807"/>
    </source>
</evidence>
<protein>
    <submittedName>
        <fullName evidence="5">Oxidoreductase, aldo/keto reductase family protein</fullName>
    </submittedName>
</protein>
<dbReference type="Proteomes" id="UP000179807">
    <property type="component" value="Unassembled WGS sequence"/>
</dbReference>
<feature type="active site" description="Proton donor" evidence="1">
    <location>
        <position position="41"/>
    </location>
</feature>
<evidence type="ECO:0000256" key="1">
    <source>
        <dbReference type="PIRSR" id="PIRSR000097-1"/>
    </source>
</evidence>
<dbReference type="InterPro" id="IPR023210">
    <property type="entry name" value="NADP_OxRdtase_dom"/>
</dbReference>
<evidence type="ECO:0000313" key="5">
    <source>
        <dbReference type="EMBL" id="OHT02534.1"/>
    </source>
</evidence>
<comment type="caution">
    <text evidence="5">The sequence shown here is derived from an EMBL/GenBank/DDBJ whole genome shotgun (WGS) entry which is preliminary data.</text>
</comment>
<dbReference type="PRINTS" id="PR00069">
    <property type="entry name" value="ALDKETRDTASE"/>
</dbReference>